<proteinExistence type="predicted"/>
<reference evidence="2" key="1">
    <citation type="journal article" date="2016" name="Genome Announc.">
        <title>Draft genome sequences of fungus Aspergillus calidoustus.</title>
        <authorList>
            <person name="Horn F."/>
            <person name="Linde J."/>
            <person name="Mattern D.J."/>
            <person name="Walther G."/>
            <person name="Guthke R."/>
            <person name="Scherlach K."/>
            <person name="Martin K."/>
            <person name="Brakhage A.A."/>
            <person name="Petzke L."/>
            <person name="Valiante V."/>
        </authorList>
    </citation>
    <scope>NUCLEOTIDE SEQUENCE [LARGE SCALE GENOMIC DNA]</scope>
    <source>
        <strain evidence="2">SF006504</strain>
    </source>
</reference>
<dbReference type="EMBL" id="CDMC01000005">
    <property type="protein sequence ID" value="CEL06183.1"/>
    <property type="molecule type" value="Genomic_DNA"/>
</dbReference>
<evidence type="ECO:0000313" key="2">
    <source>
        <dbReference type="Proteomes" id="UP000054771"/>
    </source>
</evidence>
<keyword evidence="2" id="KW-1185">Reference proteome</keyword>
<organism evidence="1 2">
    <name type="scientific">Aspergillus calidoustus</name>
    <dbReference type="NCBI Taxonomy" id="454130"/>
    <lineage>
        <taxon>Eukaryota</taxon>
        <taxon>Fungi</taxon>
        <taxon>Dikarya</taxon>
        <taxon>Ascomycota</taxon>
        <taxon>Pezizomycotina</taxon>
        <taxon>Eurotiomycetes</taxon>
        <taxon>Eurotiomycetidae</taxon>
        <taxon>Eurotiales</taxon>
        <taxon>Aspergillaceae</taxon>
        <taxon>Aspergillus</taxon>
        <taxon>Aspergillus subgen. Nidulantes</taxon>
    </lineage>
</organism>
<name>A0A0U5G4U8_ASPCI</name>
<sequence length="121" mass="13350">MVPRKMLKLHLIPNSAKGRNIGIPMSSSRLRRKATRDILLHSIGAASLPTKRATPDLPSVSLFLMVGKLPNFLCKMSNSPVPRPEASPQNGKGLKDILLVLHVVEYWITVCTHLAMACLSW</sequence>
<dbReference type="AlphaFoldDB" id="A0A0U5G4U8"/>
<evidence type="ECO:0000313" key="1">
    <source>
        <dbReference type="EMBL" id="CEL06183.1"/>
    </source>
</evidence>
<gene>
    <name evidence="1" type="ORF">ASPCAL07290</name>
</gene>
<protein>
    <submittedName>
        <fullName evidence="1">Uncharacterized protein</fullName>
    </submittedName>
</protein>
<dbReference type="Proteomes" id="UP000054771">
    <property type="component" value="Unassembled WGS sequence"/>
</dbReference>
<accession>A0A0U5G4U8</accession>